<name>A0AA91JQR1_9ENTE</name>
<protein>
    <submittedName>
        <fullName evidence="1">Shikimate kinase</fullName>
    </submittedName>
</protein>
<keyword evidence="1" id="KW-0418">Kinase</keyword>
<gene>
    <name evidence="1" type="ORF">RV15_GL001226</name>
</gene>
<dbReference type="AlphaFoldDB" id="A0AA91JQR1"/>
<dbReference type="InterPro" id="IPR027417">
    <property type="entry name" value="P-loop_NTPase"/>
</dbReference>
<accession>A0AA91JQR1</accession>
<organism evidence="1 2">
    <name type="scientific">Enterococcus silesiacus</name>
    <dbReference type="NCBI Taxonomy" id="332949"/>
    <lineage>
        <taxon>Bacteria</taxon>
        <taxon>Bacillati</taxon>
        <taxon>Bacillota</taxon>
        <taxon>Bacilli</taxon>
        <taxon>Lactobacillales</taxon>
        <taxon>Enterococcaceae</taxon>
        <taxon>Enterococcus</taxon>
    </lineage>
</organism>
<dbReference type="SUPFAM" id="SSF52540">
    <property type="entry name" value="P-loop containing nucleoside triphosphate hydrolases"/>
    <property type="match status" value="1"/>
</dbReference>
<proteinExistence type="predicted"/>
<keyword evidence="1" id="KW-0808">Transferase</keyword>
<reference evidence="1 2" key="1">
    <citation type="submission" date="2014-12" db="EMBL/GenBank/DDBJ databases">
        <title>Draft genome sequences of 29 type strains of Enterococci.</title>
        <authorList>
            <person name="Zhong Z."/>
            <person name="Sun Z."/>
            <person name="Liu W."/>
            <person name="Zhang W."/>
            <person name="Zhang H."/>
        </authorList>
    </citation>
    <scope>NUCLEOTIDE SEQUENCE [LARGE SCALE GENOMIC DNA]</scope>
    <source>
        <strain evidence="1 2">DSM 22801</strain>
    </source>
</reference>
<dbReference type="GO" id="GO:0016301">
    <property type="term" value="F:kinase activity"/>
    <property type="evidence" value="ECO:0007669"/>
    <property type="project" value="UniProtKB-KW"/>
</dbReference>
<dbReference type="EMBL" id="JXLC01000002">
    <property type="protein sequence ID" value="OJG93194.1"/>
    <property type="molecule type" value="Genomic_DNA"/>
</dbReference>
<dbReference type="Gene3D" id="3.40.50.300">
    <property type="entry name" value="P-loop containing nucleotide triphosphate hydrolases"/>
    <property type="match status" value="1"/>
</dbReference>
<comment type="caution">
    <text evidence="1">The sequence shown here is derived from an EMBL/GenBank/DDBJ whole genome shotgun (WGS) entry which is preliminary data.</text>
</comment>
<evidence type="ECO:0000313" key="2">
    <source>
        <dbReference type="Proteomes" id="UP000183039"/>
    </source>
</evidence>
<dbReference type="Proteomes" id="UP000183039">
    <property type="component" value="Unassembled WGS sequence"/>
</dbReference>
<sequence length="198" mass="22948">MKSLARERSSSLKVFFIFGPQAVGKMTIGEIIADKLKLPLLHNHMTLELLQPLFGWTPATFSLSREFREAIFSKIAKESIGNGLVFTFVLGFDLKEDIEEFNQYKAIFADKGIDIYFIELEAELEERVYRNKTEYRLSKKASKQNVAHSEKELLLANEQHRLNSFPGEIDEKYYYRLDVTKLTAQQAANQILEQFELE</sequence>
<evidence type="ECO:0000313" key="1">
    <source>
        <dbReference type="EMBL" id="OJG93194.1"/>
    </source>
</evidence>